<dbReference type="Pfam" id="PF04456">
    <property type="entry name" value="DUF503"/>
    <property type="match status" value="1"/>
</dbReference>
<dbReference type="Gene3D" id="3.30.70.1120">
    <property type="entry name" value="TT1725-like"/>
    <property type="match status" value="1"/>
</dbReference>
<keyword evidence="2" id="KW-1185">Reference proteome</keyword>
<dbReference type="InterPro" id="IPR007546">
    <property type="entry name" value="DUF503"/>
</dbReference>
<evidence type="ECO:0000313" key="2">
    <source>
        <dbReference type="Proteomes" id="UP000772812"/>
    </source>
</evidence>
<organism evidence="1 2">
    <name type="scientific">Persephonella atlantica</name>
    <dbReference type="NCBI Taxonomy" id="2699429"/>
    <lineage>
        <taxon>Bacteria</taxon>
        <taxon>Pseudomonadati</taxon>
        <taxon>Aquificota</taxon>
        <taxon>Aquificia</taxon>
        <taxon>Aquificales</taxon>
        <taxon>Hydrogenothermaceae</taxon>
        <taxon>Persephonella</taxon>
    </lineage>
</organism>
<reference evidence="1 2" key="1">
    <citation type="journal article" date="2021" name="Syst. Appl. Microbiol.">
        <title>Persephonella atlantica sp. nov.: How to adapt to physico-chemical gradients in high temperature hydrothermal habitats.</title>
        <authorList>
            <person name="Francois D.X."/>
            <person name="Godfroy A."/>
            <person name="Mathien C."/>
            <person name="Aube J."/>
            <person name="Cathalot C."/>
            <person name="Lesongeur F."/>
            <person name="L'Haridon S."/>
            <person name="Philippon X."/>
            <person name="Roussel E.G."/>
        </authorList>
    </citation>
    <scope>NUCLEOTIDE SEQUENCE [LARGE SCALE GENOMIC DNA]</scope>
    <source>
        <strain evidence="1 2">MO1340</strain>
    </source>
</reference>
<dbReference type="Proteomes" id="UP000772812">
    <property type="component" value="Unassembled WGS sequence"/>
</dbReference>
<dbReference type="InterPro" id="IPR036746">
    <property type="entry name" value="TT1725-like_sf"/>
</dbReference>
<protein>
    <submittedName>
        <fullName evidence="1">DUF503 domain-containing protein</fullName>
    </submittedName>
</protein>
<sequence>MIIGSILFECYIPHSNSLKEKRMVVRSMKEKLKSKFNVSVSEVGNQDLWQSAQIAVVTVAPDQKQVEKVMQNVINFVELNFPELHINIYKEIF</sequence>
<proteinExistence type="predicted"/>
<comment type="caution">
    <text evidence="1">The sequence shown here is derived from an EMBL/GenBank/DDBJ whole genome shotgun (WGS) entry which is preliminary data.</text>
</comment>
<gene>
    <name evidence="1" type="ORF">GWK41_06440</name>
</gene>
<accession>A0ABS1GIE8</accession>
<dbReference type="SUPFAM" id="SSF103007">
    <property type="entry name" value="Hypothetical protein TT1725"/>
    <property type="match status" value="1"/>
</dbReference>
<dbReference type="PANTHER" id="PTHR36441:SF1">
    <property type="entry name" value="DUF503 DOMAIN-CONTAINING PROTEIN"/>
    <property type="match status" value="1"/>
</dbReference>
<dbReference type="RefSeq" id="WP_200674118.1">
    <property type="nucleotide sequence ID" value="NZ_JAACYA010000002.1"/>
</dbReference>
<dbReference type="EMBL" id="JAACYA010000002">
    <property type="protein sequence ID" value="MBK3332702.1"/>
    <property type="molecule type" value="Genomic_DNA"/>
</dbReference>
<name>A0ABS1GIE8_9AQUI</name>
<dbReference type="PANTHER" id="PTHR36441">
    <property type="entry name" value="HYPOTHETICAL CYTOSOLIC PROTEIN"/>
    <property type="match status" value="1"/>
</dbReference>
<evidence type="ECO:0000313" key="1">
    <source>
        <dbReference type="EMBL" id="MBK3332702.1"/>
    </source>
</evidence>